<keyword evidence="2" id="KW-1185">Reference proteome</keyword>
<gene>
    <name evidence="1" type="ORF">O3W52_27765</name>
</gene>
<dbReference type="InterPro" id="IPR011664">
    <property type="entry name" value="Abi_system_AbiD/AbiF-like"/>
</dbReference>
<dbReference type="Proteomes" id="UP001079430">
    <property type="component" value="Unassembled WGS sequence"/>
</dbReference>
<protein>
    <submittedName>
        <fullName evidence="1">Abi family protein</fullName>
    </submittedName>
</protein>
<proteinExistence type="predicted"/>
<accession>A0ABT4KP37</accession>
<organism evidence="1 2">
    <name type="scientific">Sinorhizobium psoraleae</name>
    <dbReference type="NCBI Taxonomy" id="520838"/>
    <lineage>
        <taxon>Bacteria</taxon>
        <taxon>Pseudomonadati</taxon>
        <taxon>Pseudomonadota</taxon>
        <taxon>Alphaproteobacteria</taxon>
        <taxon>Hyphomicrobiales</taxon>
        <taxon>Rhizobiaceae</taxon>
        <taxon>Sinorhizobium/Ensifer group</taxon>
        <taxon>Sinorhizobium</taxon>
    </lineage>
</organism>
<name>A0ABT4KP37_9HYPH</name>
<dbReference type="Pfam" id="PF07751">
    <property type="entry name" value="Abi_2"/>
    <property type="match status" value="1"/>
</dbReference>
<comment type="caution">
    <text evidence="1">The sequence shown here is derived from an EMBL/GenBank/DDBJ whole genome shotgun (WGS) entry which is preliminary data.</text>
</comment>
<dbReference type="RefSeq" id="WP_269285417.1">
    <property type="nucleotide sequence ID" value="NZ_JAPVOI010000005.1"/>
</dbReference>
<evidence type="ECO:0000313" key="1">
    <source>
        <dbReference type="EMBL" id="MCZ4093613.1"/>
    </source>
</evidence>
<evidence type="ECO:0000313" key="2">
    <source>
        <dbReference type="Proteomes" id="UP001079430"/>
    </source>
</evidence>
<dbReference type="EMBL" id="JAPVOI010000005">
    <property type="protein sequence ID" value="MCZ4093613.1"/>
    <property type="molecule type" value="Genomic_DNA"/>
</dbReference>
<sequence length="364" mass="42338">MAESQTHFTYDQSSEVSIRSSLTDPRLGKYLRESGRDFDYTMALYLWNARLCKSLQFPIHALEVTLRNAINEHIRKLGWSENWAFEDGYLATLEKKAKAAIDTQNRSKRRLLEDRMRRQEFNKTVRDVEFRFVPAFGRLNTNDVIASLPFDYWVGMLGGSHESDWHATLSSIFNNLTPKTTRRDLWLIVERIKDLRNRVSHHEPIFHITDLVSSHQSILEVIGFRDLGMKEWVRHHSTFLQVWHDKPRRDGHKGGRKLLAFAEKIECLDDLDTPMITLLKSSQRKRRNCVALRHQGELKIITSDDIAAWLRSCEHVGLADLRLSIGDFLKHVDALPCTEVVGRKLPRGWRTQSSIRRTARPSLS</sequence>
<reference evidence="1" key="1">
    <citation type="submission" date="2022-10" db="EMBL/GenBank/DDBJ databases">
        <title>Whole genome sequencing of three plant growth promoting bacteria isolated from Vachellia tortilis subsp. raddiana in Morocco.</title>
        <authorList>
            <person name="Hnini M."/>
            <person name="Zouagui R."/>
            <person name="Zouagui H."/>
            <person name="Chemao Elfihri M.-W."/>
            <person name="Ibrahimi A."/>
            <person name="Sbabou L."/>
            <person name="Aurag J."/>
        </authorList>
    </citation>
    <scope>NUCLEOTIDE SEQUENCE</scope>
    <source>
        <strain evidence="1">LMR678</strain>
    </source>
</reference>